<evidence type="ECO:0000313" key="3">
    <source>
        <dbReference type="Proteomes" id="UP000008955"/>
    </source>
</evidence>
<dbReference type="Pfam" id="PF08447">
    <property type="entry name" value="PAS_3"/>
    <property type="match status" value="1"/>
</dbReference>
<dbReference type="PATRIC" id="fig|657314.3.peg.1186"/>
<dbReference type="Gene3D" id="3.30.450.20">
    <property type="entry name" value="PAS domain"/>
    <property type="match status" value="1"/>
</dbReference>
<dbReference type="InterPro" id="IPR035965">
    <property type="entry name" value="PAS-like_dom_sf"/>
</dbReference>
<evidence type="ECO:0000259" key="1">
    <source>
        <dbReference type="Pfam" id="PF08447"/>
    </source>
</evidence>
<dbReference type="KEGG" id="rob:CK5_13810"/>
<evidence type="ECO:0000313" key="2">
    <source>
        <dbReference type="EMBL" id="CBL22821.1"/>
    </source>
</evidence>
<dbReference type="InterPro" id="IPR013655">
    <property type="entry name" value="PAS_fold_3"/>
</dbReference>
<accession>D4LYW8</accession>
<organism evidence="2 3">
    <name type="scientific">Blautia obeum A2-162</name>
    <dbReference type="NCBI Taxonomy" id="657314"/>
    <lineage>
        <taxon>Bacteria</taxon>
        <taxon>Bacillati</taxon>
        <taxon>Bacillota</taxon>
        <taxon>Clostridia</taxon>
        <taxon>Lachnospirales</taxon>
        <taxon>Lachnospiraceae</taxon>
        <taxon>Blautia</taxon>
    </lineage>
</organism>
<proteinExistence type="predicted"/>
<reference evidence="2 3" key="1">
    <citation type="submission" date="2010-03" db="EMBL/GenBank/DDBJ databases">
        <title>The genome sequence of Ruminococcus obeum A2-162.</title>
        <authorList>
            <consortium name="metaHIT consortium -- http://www.metahit.eu/"/>
            <person name="Pajon A."/>
            <person name="Turner K."/>
            <person name="Parkhill J."/>
            <person name="Duncan S."/>
            <person name="Flint H."/>
        </authorList>
    </citation>
    <scope>NUCLEOTIDE SEQUENCE [LARGE SCALE GENOMIC DNA]</scope>
    <source>
        <strain evidence="2 3">A2-162</strain>
    </source>
</reference>
<dbReference type="HOGENOM" id="CLU_1755307_0_0_9"/>
<dbReference type="SUPFAM" id="SSF55785">
    <property type="entry name" value="PYP-like sensor domain (PAS domain)"/>
    <property type="match status" value="1"/>
</dbReference>
<dbReference type="EMBL" id="FP929054">
    <property type="protein sequence ID" value="CBL22821.1"/>
    <property type="molecule type" value="Genomic_DNA"/>
</dbReference>
<gene>
    <name evidence="2" type="ORF">CK5_13810</name>
</gene>
<reference evidence="2 3" key="2">
    <citation type="submission" date="2010-03" db="EMBL/GenBank/DDBJ databases">
        <authorList>
            <person name="Pajon A."/>
        </authorList>
    </citation>
    <scope>NUCLEOTIDE SEQUENCE [LARGE SCALE GENOMIC DNA]</scope>
    <source>
        <strain evidence="2 3">A2-162</strain>
    </source>
</reference>
<dbReference type="Proteomes" id="UP000008955">
    <property type="component" value="Chromosome"/>
</dbReference>
<feature type="domain" description="PAS fold-3" evidence="1">
    <location>
        <begin position="43"/>
        <end position="130"/>
    </location>
</feature>
<dbReference type="NCBIfam" id="TIGR00229">
    <property type="entry name" value="sensory_box"/>
    <property type="match status" value="1"/>
</dbReference>
<protein>
    <submittedName>
        <fullName evidence="2">PAS fold</fullName>
    </submittedName>
</protein>
<name>D4LYW8_9FIRM</name>
<dbReference type="AlphaFoldDB" id="D4LYW8"/>
<dbReference type="RefSeq" id="WP_015541655.1">
    <property type="nucleotide sequence ID" value="NC_021022.1"/>
</dbReference>
<dbReference type="InterPro" id="IPR000014">
    <property type="entry name" value="PAS"/>
</dbReference>
<keyword evidence="3" id="KW-1185">Reference proteome</keyword>
<sequence>MAYREGLELRARKQLGFAFRDISEHLPGAFIIYRADKEDDELFYANQEFLHMAGYKDMDELFRLTKKSFSNLIREDEKKKIEASIWKQIDNGNGNDYIHFHLRRADGSYLSVLDHGRIVENQQYGKVFYVLFMDWEDIKSHYSEKFSG</sequence>